<dbReference type="AlphaFoldDB" id="A0A382M3E2"/>
<dbReference type="InterPro" id="IPR052908">
    <property type="entry name" value="AP-4-A_phosphorylase"/>
</dbReference>
<dbReference type="PANTHER" id="PTHR42997:SF1">
    <property type="entry name" value="AP-4-A PHOSPHORYLASE"/>
    <property type="match status" value="1"/>
</dbReference>
<dbReference type="PANTHER" id="PTHR42997">
    <property type="entry name" value="HIT FAMILY HYDROLASE"/>
    <property type="match status" value="1"/>
</dbReference>
<dbReference type="InterPro" id="IPR011146">
    <property type="entry name" value="HIT-like"/>
</dbReference>
<proteinExistence type="predicted"/>
<dbReference type="PROSITE" id="PS00892">
    <property type="entry name" value="HIT_1"/>
    <property type="match status" value="1"/>
</dbReference>
<sequence>MNEQSPFLNAEERLFENEVGFVIYDKFPVNEGHCLIVPHRVYSDYFDSTPEEIQGLNELLFKTKEFLDKKYNPTGFNVGVNCGESSGQTVFHLHIHLIPRYKGDVDDPTGGVRGVIPSKQKY</sequence>
<dbReference type="GO" id="GO:0003824">
    <property type="term" value="F:catalytic activity"/>
    <property type="evidence" value="ECO:0007669"/>
    <property type="project" value="InterPro"/>
</dbReference>
<name>A0A382M3E2_9ZZZZ</name>
<dbReference type="Gene3D" id="3.30.428.10">
    <property type="entry name" value="HIT-like"/>
    <property type="match status" value="1"/>
</dbReference>
<dbReference type="Pfam" id="PF01230">
    <property type="entry name" value="HIT"/>
    <property type="match status" value="1"/>
</dbReference>
<dbReference type="SUPFAM" id="SSF54197">
    <property type="entry name" value="HIT-like"/>
    <property type="match status" value="1"/>
</dbReference>
<evidence type="ECO:0000259" key="1">
    <source>
        <dbReference type="PROSITE" id="PS51084"/>
    </source>
</evidence>
<accession>A0A382M3E2</accession>
<reference evidence="2" key="1">
    <citation type="submission" date="2018-05" db="EMBL/GenBank/DDBJ databases">
        <authorList>
            <person name="Lanie J.A."/>
            <person name="Ng W.-L."/>
            <person name="Kazmierczak K.M."/>
            <person name="Andrzejewski T.M."/>
            <person name="Davidsen T.M."/>
            <person name="Wayne K.J."/>
            <person name="Tettelin H."/>
            <person name="Glass J.I."/>
            <person name="Rusch D."/>
            <person name="Podicherti R."/>
            <person name="Tsui H.-C.T."/>
            <person name="Winkler M.E."/>
        </authorList>
    </citation>
    <scope>NUCLEOTIDE SEQUENCE</scope>
</reference>
<dbReference type="EMBL" id="UINC01090487">
    <property type="protein sequence ID" value="SVC42475.1"/>
    <property type="molecule type" value="Genomic_DNA"/>
</dbReference>
<dbReference type="InterPro" id="IPR036265">
    <property type="entry name" value="HIT-like_sf"/>
</dbReference>
<protein>
    <recommendedName>
        <fullName evidence="1">HIT domain-containing protein</fullName>
    </recommendedName>
</protein>
<dbReference type="InterPro" id="IPR019808">
    <property type="entry name" value="Histidine_triad_CS"/>
</dbReference>
<feature type="domain" description="HIT" evidence="1">
    <location>
        <begin position="1"/>
        <end position="107"/>
    </location>
</feature>
<dbReference type="PROSITE" id="PS51084">
    <property type="entry name" value="HIT_2"/>
    <property type="match status" value="1"/>
</dbReference>
<evidence type="ECO:0000313" key="2">
    <source>
        <dbReference type="EMBL" id="SVC42475.1"/>
    </source>
</evidence>
<gene>
    <name evidence="2" type="ORF">METZ01_LOCUS295329</name>
</gene>
<organism evidence="2">
    <name type="scientific">marine metagenome</name>
    <dbReference type="NCBI Taxonomy" id="408172"/>
    <lineage>
        <taxon>unclassified sequences</taxon>
        <taxon>metagenomes</taxon>
        <taxon>ecological metagenomes</taxon>
    </lineage>
</organism>